<keyword evidence="1" id="KW-1133">Transmembrane helix</keyword>
<proteinExistence type="predicted"/>
<dbReference type="EMBL" id="CP018099">
    <property type="protein sequence ID" value="APF19107.1"/>
    <property type="molecule type" value="Genomic_DNA"/>
</dbReference>
<protein>
    <submittedName>
        <fullName evidence="3">Uncharacterized protein</fullName>
    </submittedName>
</protein>
<evidence type="ECO:0000313" key="5">
    <source>
        <dbReference type="Proteomes" id="UP000183868"/>
    </source>
</evidence>
<feature type="transmembrane region" description="Helical" evidence="1">
    <location>
        <begin position="204"/>
        <end position="224"/>
    </location>
</feature>
<keyword evidence="4" id="KW-1185">Reference proteome</keyword>
<dbReference type="Proteomes" id="UP000004671">
    <property type="component" value="Chromosome"/>
</dbReference>
<dbReference type="KEGG" id="caby:Cabys_2358"/>
<evidence type="ECO:0000313" key="3">
    <source>
        <dbReference type="EMBL" id="EHO43040.1"/>
    </source>
</evidence>
<organism evidence="3 4">
    <name type="scientific">Caldithrix abyssi DSM 13497</name>
    <dbReference type="NCBI Taxonomy" id="880073"/>
    <lineage>
        <taxon>Bacteria</taxon>
        <taxon>Pseudomonadati</taxon>
        <taxon>Calditrichota</taxon>
        <taxon>Calditrichia</taxon>
        <taxon>Calditrichales</taxon>
        <taxon>Calditrichaceae</taxon>
        <taxon>Caldithrix</taxon>
    </lineage>
</organism>
<evidence type="ECO:0000313" key="2">
    <source>
        <dbReference type="EMBL" id="APF19107.1"/>
    </source>
</evidence>
<reference evidence="3 4" key="1">
    <citation type="submission" date="2011-09" db="EMBL/GenBank/DDBJ databases">
        <title>The permanent draft genome of Caldithrix abyssi DSM 13497.</title>
        <authorList>
            <consortium name="US DOE Joint Genome Institute (JGI-PGF)"/>
            <person name="Lucas S."/>
            <person name="Han J."/>
            <person name="Lapidus A."/>
            <person name="Bruce D."/>
            <person name="Goodwin L."/>
            <person name="Pitluck S."/>
            <person name="Peters L."/>
            <person name="Kyrpides N."/>
            <person name="Mavromatis K."/>
            <person name="Ivanova N."/>
            <person name="Mikhailova N."/>
            <person name="Chertkov O."/>
            <person name="Detter J.C."/>
            <person name="Tapia R."/>
            <person name="Han C."/>
            <person name="Land M."/>
            <person name="Hauser L."/>
            <person name="Markowitz V."/>
            <person name="Cheng J.-F."/>
            <person name="Hugenholtz P."/>
            <person name="Woyke T."/>
            <person name="Wu D."/>
            <person name="Spring S."/>
            <person name="Brambilla E."/>
            <person name="Klenk H.-P."/>
            <person name="Eisen J.A."/>
        </authorList>
    </citation>
    <scope>NUCLEOTIDE SEQUENCE [LARGE SCALE GENOMIC DNA]</scope>
    <source>
        <strain evidence="3 4">DSM 13497</strain>
    </source>
</reference>
<dbReference type="EMBL" id="CM001402">
    <property type="protein sequence ID" value="EHO43040.1"/>
    <property type="molecule type" value="Genomic_DNA"/>
</dbReference>
<keyword evidence="1" id="KW-0472">Membrane</keyword>
<dbReference type="PaxDb" id="880073-Calab_3440"/>
<dbReference type="InParanoid" id="H1XWR4"/>
<dbReference type="Proteomes" id="UP000183868">
    <property type="component" value="Chromosome"/>
</dbReference>
<name>H1XWR4_CALAY</name>
<evidence type="ECO:0000256" key="1">
    <source>
        <dbReference type="SAM" id="Phobius"/>
    </source>
</evidence>
<dbReference type="STRING" id="880073.Cabys_2358"/>
<gene>
    <name evidence="2" type="ORF">Cabys_2358</name>
    <name evidence="3" type="ORF">Calab_3440</name>
</gene>
<evidence type="ECO:0000313" key="4">
    <source>
        <dbReference type="Proteomes" id="UP000004671"/>
    </source>
</evidence>
<sequence length="237" mass="27378" precursor="true">MARKKIYLMVLCLLSNFLLSRCAMVGLGIGLVMQKNETLEIKPEDQDSGFLLAGQKLQIVLQNDSLINGKLRAVETLPREIYGKAYNRFLTKQPAENRLPALNDTLTLIYRSKLTERALFEGWDKSGVWIRLPVSGKTLRFPYRQIFVMRWNEFQWSGDSLPGLLTKWQVPLRSELKVEIKDGRILRIAWNDIRRIYYRKKSHYALTGFLIGFTIDSIILFKILSTPLVTNINLGPM</sequence>
<accession>H1XWR4</accession>
<dbReference type="HOGENOM" id="CLU_1168963_0_0_0"/>
<dbReference type="AlphaFoldDB" id="H1XWR4"/>
<keyword evidence="1" id="KW-0812">Transmembrane</keyword>
<dbReference type="RefSeq" id="WP_006930501.1">
    <property type="nucleotide sequence ID" value="NZ_CM001402.1"/>
</dbReference>
<reference evidence="2 5" key="2">
    <citation type="submission" date="2016-11" db="EMBL/GenBank/DDBJ databases">
        <title>Genomic analysis of Caldithrix abyssi and proposal of a novel bacterial phylum Caldithrichaeota.</title>
        <authorList>
            <person name="Kublanov I."/>
            <person name="Sigalova O."/>
            <person name="Gavrilov S."/>
            <person name="Lebedinsky A."/>
            <person name="Ivanova N."/>
            <person name="Daum C."/>
            <person name="Reddy T."/>
            <person name="Klenk H.P."/>
            <person name="Goker M."/>
            <person name="Reva O."/>
            <person name="Miroshnichenko M."/>
            <person name="Kyprides N."/>
            <person name="Woyke T."/>
            <person name="Gelfand M."/>
        </authorList>
    </citation>
    <scope>NUCLEOTIDE SEQUENCE [LARGE SCALE GENOMIC DNA]</scope>
    <source>
        <strain evidence="2 5">LF13</strain>
    </source>
</reference>